<dbReference type="RefSeq" id="WP_160803206.1">
    <property type="nucleotide sequence ID" value="NZ_WUUL01000020.1"/>
</dbReference>
<evidence type="ECO:0000256" key="4">
    <source>
        <dbReference type="ARBA" id="ARBA00023002"/>
    </source>
</evidence>
<dbReference type="GO" id="GO:0005506">
    <property type="term" value="F:iron ion binding"/>
    <property type="evidence" value="ECO:0007669"/>
    <property type="project" value="InterPro"/>
</dbReference>
<keyword evidence="5 7" id="KW-0408">Iron</keyword>
<dbReference type="CDD" id="cd11032">
    <property type="entry name" value="P450_EryK-like"/>
    <property type="match status" value="1"/>
</dbReference>
<evidence type="ECO:0000256" key="6">
    <source>
        <dbReference type="ARBA" id="ARBA00023033"/>
    </source>
</evidence>
<evidence type="ECO:0000256" key="3">
    <source>
        <dbReference type="ARBA" id="ARBA00022723"/>
    </source>
</evidence>
<dbReference type="InterPro" id="IPR001128">
    <property type="entry name" value="Cyt_P450"/>
</dbReference>
<dbReference type="AlphaFoldDB" id="A0A6I4VWE0"/>
<organism evidence="8 9">
    <name type="scientific">Shimazuella alba</name>
    <dbReference type="NCBI Taxonomy" id="2690964"/>
    <lineage>
        <taxon>Bacteria</taxon>
        <taxon>Bacillati</taxon>
        <taxon>Bacillota</taxon>
        <taxon>Bacilli</taxon>
        <taxon>Bacillales</taxon>
        <taxon>Thermoactinomycetaceae</taxon>
        <taxon>Shimazuella</taxon>
    </lineage>
</organism>
<dbReference type="PRINTS" id="PR00359">
    <property type="entry name" value="BP450"/>
</dbReference>
<keyword evidence="4 7" id="KW-0560">Oxidoreductase</keyword>
<dbReference type="FunFam" id="1.10.630.10:FF:000018">
    <property type="entry name" value="Cytochrome P450 monooxygenase"/>
    <property type="match status" value="1"/>
</dbReference>
<dbReference type="GO" id="GO:0020037">
    <property type="term" value="F:heme binding"/>
    <property type="evidence" value="ECO:0007669"/>
    <property type="project" value="InterPro"/>
</dbReference>
<dbReference type="Gene3D" id="1.10.630.10">
    <property type="entry name" value="Cytochrome P450"/>
    <property type="match status" value="1"/>
</dbReference>
<evidence type="ECO:0000256" key="1">
    <source>
        <dbReference type="ARBA" id="ARBA00010617"/>
    </source>
</evidence>
<dbReference type="InterPro" id="IPR002397">
    <property type="entry name" value="Cyt_P450_B"/>
</dbReference>
<evidence type="ECO:0000256" key="2">
    <source>
        <dbReference type="ARBA" id="ARBA00022617"/>
    </source>
</evidence>
<dbReference type="PROSITE" id="PS00086">
    <property type="entry name" value="CYTOCHROME_P450"/>
    <property type="match status" value="1"/>
</dbReference>
<evidence type="ECO:0000313" key="8">
    <source>
        <dbReference type="EMBL" id="MXQ55857.1"/>
    </source>
</evidence>
<evidence type="ECO:0000313" key="9">
    <source>
        <dbReference type="Proteomes" id="UP000430692"/>
    </source>
</evidence>
<dbReference type="PANTHER" id="PTHR46696">
    <property type="entry name" value="P450, PUTATIVE (EUROFUNG)-RELATED"/>
    <property type="match status" value="1"/>
</dbReference>
<dbReference type="GO" id="GO:0016705">
    <property type="term" value="F:oxidoreductase activity, acting on paired donors, with incorporation or reduction of molecular oxygen"/>
    <property type="evidence" value="ECO:0007669"/>
    <property type="project" value="InterPro"/>
</dbReference>
<evidence type="ECO:0000256" key="7">
    <source>
        <dbReference type="RuleBase" id="RU000461"/>
    </source>
</evidence>
<dbReference type="PRINTS" id="PR00385">
    <property type="entry name" value="P450"/>
</dbReference>
<gene>
    <name evidence="8" type="ORF">GSM42_19440</name>
</gene>
<proteinExistence type="inferred from homology"/>
<dbReference type="SUPFAM" id="SSF48264">
    <property type="entry name" value="Cytochrome P450"/>
    <property type="match status" value="1"/>
</dbReference>
<comment type="caution">
    <text evidence="8">The sequence shown here is derived from an EMBL/GenBank/DDBJ whole genome shotgun (WGS) entry which is preliminary data.</text>
</comment>
<protein>
    <submittedName>
        <fullName evidence="8">Cytochrome P450</fullName>
    </submittedName>
</protein>
<keyword evidence="3 7" id="KW-0479">Metal-binding</keyword>
<dbReference type="InterPro" id="IPR017972">
    <property type="entry name" value="Cyt_P450_CS"/>
</dbReference>
<dbReference type="PANTHER" id="PTHR46696:SF1">
    <property type="entry name" value="CYTOCHROME P450 YJIB-RELATED"/>
    <property type="match status" value="1"/>
</dbReference>
<evidence type="ECO:0000256" key="5">
    <source>
        <dbReference type="ARBA" id="ARBA00023004"/>
    </source>
</evidence>
<comment type="similarity">
    <text evidence="1 7">Belongs to the cytochrome P450 family.</text>
</comment>
<accession>A0A6I4VWE0</accession>
<keyword evidence="9" id="KW-1185">Reference proteome</keyword>
<dbReference type="InterPro" id="IPR036396">
    <property type="entry name" value="Cyt_P450_sf"/>
</dbReference>
<name>A0A6I4VWE0_9BACL</name>
<sequence length="392" mass="44657">MNINSEVRGPFIPPKGLLEAETPFHWHEEMRKNHPVRFDPQRNCWDVFLYNDVKRVLSDYESFSSQTSLEQFSIVSMDPPKHRLYRSIVSKAFTPKAVNDFAPRIHHITNELLDEVTGKGEMDMIADLAFPLPTIVIAELLGVPKEDREQFKQWSDEVVRGTDIANGETPEQLIKSQKQVTQEIFEYFTKVIENKRRNPRNDLISALLAAKVEEQSLSLTELLQFCFLLLVAGNETTTNLIGNAMVCFLNNPDIQKQLREDLTLLPGAIEEVLRYRSPIQSLIRVCVRDTELSGQTVQAGQPVIVWIGSANRDETIFEQANQYILRRSPNRHIAFGNGPHFCLGAPLARLESNIALRLVFEKLPFISPKKGIKPNPVKDMLIHGYKSIPIAF</sequence>
<dbReference type="GO" id="GO:0004497">
    <property type="term" value="F:monooxygenase activity"/>
    <property type="evidence" value="ECO:0007669"/>
    <property type="project" value="UniProtKB-KW"/>
</dbReference>
<keyword evidence="6 7" id="KW-0503">Monooxygenase</keyword>
<reference evidence="8 9" key="1">
    <citation type="submission" date="2019-12" db="EMBL/GenBank/DDBJ databases">
        <title>Whole-genome analyses of novel actinobacteria.</title>
        <authorList>
            <person name="Sahin N."/>
            <person name="Saygin H."/>
        </authorList>
    </citation>
    <scope>NUCLEOTIDE SEQUENCE [LARGE SCALE GENOMIC DNA]</scope>
    <source>
        <strain evidence="8 9">KC615</strain>
    </source>
</reference>
<dbReference type="EMBL" id="WUUL01000020">
    <property type="protein sequence ID" value="MXQ55857.1"/>
    <property type="molecule type" value="Genomic_DNA"/>
</dbReference>
<dbReference type="Proteomes" id="UP000430692">
    <property type="component" value="Unassembled WGS sequence"/>
</dbReference>
<dbReference type="Pfam" id="PF00067">
    <property type="entry name" value="p450"/>
    <property type="match status" value="1"/>
</dbReference>
<keyword evidence="2 7" id="KW-0349">Heme</keyword>